<name>A0A937RE87_9ACTN</name>
<reference evidence="1" key="1">
    <citation type="submission" date="2020-12" db="EMBL/GenBank/DDBJ databases">
        <title>Genomic characterization of non-nitrogen-fixing Frankia strains.</title>
        <authorList>
            <person name="Carlos-Shanley C."/>
            <person name="Guerra T."/>
            <person name="Hahn D."/>
        </authorList>
    </citation>
    <scope>NUCLEOTIDE SEQUENCE</scope>
    <source>
        <strain evidence="1">CN6</strain>
    </source>
</reference>
<evidence type="ECO:0000313" key="2">
    <source>
        <dbReference type="Proteomes" id="UP000604475"/>
    </source>
</evidence>
<evidence type="ECO:0000313" key="1">
    <source>
        <dbReference type="EMBL" id="MBL7630483.1"/>
    </source>
</evidence>
<organism evidence="1 2">
    <name type="scientific">Frankia nepalensis</name>
    <dbReference type="NCBI Taxonomy" id="1836974"/>
    <lineage>
        <taxon>Bacteria</taxon>
        <taxon>Bacillati</taxon>
        <taxon>Actinomycetota</taxon>
        <taxon>Actinomycetes</taxon>
        <taxon>Frankiales</taxon>
        <taxon>Frankiaceae</taxon>
        <taxon>Frankia</taxon>
    </lineage>
</organism>
<accession>A0A937RE87</accession>
<dbReference type="EMBL" id="JAEACQ010000250">
    <property type="protein sequence ID" value="MBL7630483.1"/>
    <property type="molecule type" value="Genomic_DNA"/>
</dbReference>
<comment type="caution">
    <text evidence="1">The sequence shown here is derived from an EMBL/GenBank/DDBJ whole genome shotgun (WGS) entry which is preliminary data.</text>
</comment>
<sequence length="62" mass="6249">MDAPAPGTTSALARSLRLTATLLAGYGAHEPGPSADVQLGQLGQGVGIPWWNGVVSYEGVVS</sequence>
<dbReference type="Proteomes" id="UP000604475">
    <property type="component" value="Unassembled WGS sequence"/>
</dbReference>
<proteinExistence type="predicted"/>
<keyword evidence="2" id="KW-1185">Reference proteome</keyword>
<protein>
    <submittedName>
        <fullName evidence="1">Uncharacterized protein</fullName>
    </submittedName>
</protein>
<dbReference type="AlphaFoldDB" id="A0A937RE87"/>
<gene>
    <name evidence="1" type="ORF">I7412_25645</name>
</gene>
<dbReference type="RefSeq" id="WP_203006348.1">
    <property type="nucleotide sequence ID" value="NZ_JADWYU010000101.1"/>
</dbReference>